<evidence type="ECO:0000256" key="1">
    <source>
        <dbReference type="ARBA" id="ARBA00007734"/>
    </source>
</evidence>
<dbReference type="PROSITE" id="PS51782">
    <property type="entry name" value="LYSM"/>
    <property type="match status" value="2"/>
</dbReference>
<dbReference type="Gene3D" id="1.10.530.10">
    <property type="match status" value="1"/>
</dbReference>
<feature type="domain" description="LysM" evidence="3">
    <location>
        <begin position="436"/>
        <end position="479"/>
    </location>
</feature>
<dbReference type="PANTHER" id="PTHR33734">
    <property type="entry name" value="LYSM DOMAIN-CONTAINING GPI-ANCHORED PROTEIN 2"/>
    <property type="match status" value="1"/>
</dbReference>
<dbReference type="CDD" id="cd16894">
    <property type="entry name" value="MltD-like"/>
    <property type="match status" value="1"/>
</dbReference>
<dbReference type="SUPFAM" id="SSF54106">
    <property type="entry name" value="LysM domain"/>
    <property type="match status" value="2"/>
</dbReference>
<dbReference type="Gene3D" id="3.10.350.10">
    <property type="entry name" value="LysM domain"/>
    <property type="match status" value="2"/>
</dbReference>
<evidence type="ECO:0000259" key="3">
    <source>
        <dbReference type="PROSITE" id="PS51782"/>
    </source>
</evidence>
<keyword evidence="2" id="KW-0732">Signal</keyword>
<comment type="caution">
    <text evidence="4">The sequence shown here is derived from an EMBL/GenBank/DDBJ whole genome shotgun (WGS) entry which is preliminary data.</text>
</comment>
<accession>A0ABW3N7S0</accession>
<dbReference type="SUPFAM" id="SSF53955">
    <property type="entry name" value="Lysozyme-like"/>
    <property type="match status" value="1"/>
</dbReference>
<dbReference type="SMART" id="SM00257">
    <property type="entry name" value="LysM"/>
    <property type="match status" value="2"/>
</dbReference>
<evidence type="ECO:0000313" key="4">
    <source>
        <dbReference type="EMBL" id="MFD1062590.1"/>
    </source>
</evidence>
<dbReference type="PANTHER" id="PTHR33734:SF22">
    <property type="entry name" value="MEMBRANE-BOUND LYTIC MUREIN TRANSGLYCOSYLASE D"/>
    <property type="match status" value="1"/>
</dbReference>
<dbReference type="InterPro" id="IPR036779">
    <property type="entry name" value="LysM_dom_sf"/>
</dbReference>
<organism evidence="4 5">
    <name type="scientific">Winogradskyella litorisediminis</name>
    <dbReference type="NCBI Taxonomy" id="1156618"/>
    <lineage>
        <taxon>Bacteria</taxon>
        <taxon>Pseudomonadati</taxon>
        <taxon>Bacteroidota</taxon>
        <taxon>Flavobacteriia</taxon>
        <taxon>Flavobacteriales</taxon>
        <taxon>Flavobacteriaceae</taxon>
        <taxon>Winogradskyella</taxon>
    </lineage>
</organism>
<name>A0ABW3N7S0_9FLAO</name>
<dbReference type="Pfam" id="PF01476">
    <property type="entry name" value="LysM"/>
    <property type="match status" value="2"/>
</dbReference>
<feature type="signal peptide" evidence="2">
    <location>
        <begin position="1"/>
        <end position="21"/>
    </location>
</feature>
<sequence length="553" mass="63162">MKIQIFYISVLFCFCNTSVFAQDSIPVAEKKRIVEKDFETGKTYAVDTIINGITYFKEFKRAKKPNIVTKTILDGKAEVETEIPAIKDSLNISNLEDNPLAAEIDEKWRKELYSNALFDSIYKTVTELDYQPVDYPELSTDTLKARLARLNARSPFNVEYNPALESVIKYYLKTRRNSMEKLMGLSHFYFPMFEEALDKEDIPLEVKYLAIVESALKPKARSRVGATGLWQFMFGTGKEYGLNVSSYVDERSDITKSTEAAAKYLARLYKIFGDWDLALASYNSGPGNVSKAIRRSGGYTNYWNIRQNLPRETAGYLPAFLANMYIFEFAEEHGFKPVKPKFQYIETDTIRVKQMITLDQVSEVTGVAIEELQYLNPSYKLDIIPYIENENYTIRLPREAVGTFVNNEDKIYAFAKAEFDKREKPLPQFFDSDTKVRYRVKSGDYLGKIARKYGVRVSNIKRWNGLRSNNLKIGQRLTIYPRNPGASASKSKTTVKPKTAISKAGKKTYKVQSGDSLWSIAQKFSGVSVQNLKDWNNISSNKLKIGMTLVVSK</sequence>
<dbReference type="InterPro" id="IPR018392">
    <property type="entry name" value="LysM"/>
</dbReference>
<comment type="similarity">
    <text evidence="1">Belongs to the transglycosylase Slt family.</text>
</comment>
<reference evidence="5" key="1">
    <citation type="journal article" date="2019" name="Int. J. Syst. Evol. Microbiol.">
        <title>The Global Catalogue of Microorganisms (GCM) 10K type strain sequencing project: providing services to taxonomists for standard genome sequencing and annotation.</title>
        <authorList>
            <consortium name="The Broad Institute Genomics Platform"/>
            <consortium name="The Broad Institute Genome Sequencing Center for Infectious Disease"/>
            <person name="Wu L."/>
            <person name="Ma J."/>
        </authorList>
    </citation>
    <scope>NUCLEOTIDE SEQUENCE [LARGE SCALE GENOMIC DNA]</scope>
    <source>
        <strain evidence="5">CCUG 62215</strain>
    </source>
</reference>
<gene>
    <name evidence="4" type="ORF">ACFQ1Q_04970</name>
</gene>
<keyword evidence="5" id="KW-1185">Reference proteome</keyword>
<dbReference type="RefSeq" id="WP_386128589.1">
    <property type="nucleotide sequence ID" value="NZ_JBHTJL010000009.1"/>
</dbReference>
<dbReference type="Pfam" id="PF01464">
    <property type="entry name" value="SLT"/>
    <property type="match status" value="1"/>
</dbReference>
<proteinExistence type="inferred from homology"/>
<dbReference type="Proteomes" id="UP001597013">
    <property type="component" value="Unassembled WGS sequence"/>
</dbReference>
<dbReference type="EMBL" id="JBHTJL010000009">
    <property type="protein sequence ID" value="MFD1062590.1"/>
    <property type="molecule type" value="Genomic_DNA"/>
</dbReference>
<dbReference type="InterPro" id="IPR008258">
    <property type="entry name" value="Transglycosylase_SLT_dom_1"/>
</dbReference>
<evidence type="ECO:0000313" key="5">
    <source>
        <dbReference type="Proteomes" id="UP001597013"/>
    </source>
</evidence>
<dbReference type="CDD" id="cd00118">
    <property type="entry name" value="LysM"/>
    <property type="match status" value="2"/>
</dbReference>
<protein>
    <submittedName>
        <fullName evidence="4">LysM peptidoglycan-binding domain-containing protein</fullName>
    </submittedName>
</protein>
<feature type="domain" description="LysM" evidence="3">
    <location>
        <begin position="507"/>
        <end position="551"/>
    </location>
</feature>
<evidence type="ECO:0000256" key="2">
    <source>
        <dbReference type="SAM" id="SignalP"/>
    </source>
</evidence>
<dbReference type="InterPro" id="IPR000189">
    <property type="entry name" value="Transglyc_AS"/>
</dbReference>
<feature type="chain" id="PRO_5046400669" evidence="2">
    <location>
        <begin position="22"/>
        <end position="553"/>
    </location>
</feature>
<dbReference type="PROSITE" id="PS00922">
    <property type="entry name" value="TRANSGLYCOSYLASE"/>
    <property type="match status" value="1"/>
</dbReference>
<dbReference type="InterPro" id="IPR023346">
    <property type="entry name" value="Lysozyme-like_dom_sf"/>
</dbReference>